<dbReference type="InterPro" id="IPR037700">
    <property type="entry name" value="NUP88/NUP82"/>
</dbReference>
<protein>
    <submittedName>
        <fullName evidence="8">Uncharacterized protein</fullName>
    </submittedName>
</protein>
<evidence type="ECO:0000256" key="1">
    <source>
        <dbReference type="ARBA" id="ARBA00004567"/>
    </source>
</evidence>
<dbReference type="GO" id="GO:0006406">
    <property type="term" value="P:mRNA export from nucleus"/>
    <property type="evidence" value="ECO:0007669"/>
    <property type="project" value="TreeGrafter"/>
</dbReference>
<evidence type="ECO:0000313" key="8">
    <source>
        <dbReference type="EMBL" id="RKO90809.1"/>
    </source>
</evidence>
<dbReference type="GO" id="GO:0000056">
    <property type="term" value="P:ribosomal small subunit export from nucleus"/>
    <property type="evidence" value="ECO:0007669"/>
    <property type="project" value="InterPro"/>
</dbReference>
<dbReference type="GO" id="GO:0017056">
    <property type="term" value="F:structural constituent of nuclear pore"/>
    <property type="evidence" value="ECO:0007669"/>
    <property type="project" value="InterPro"/>
</dbReference>
<dbReference type="AlphaFoldDB" id="A0A4P9WDM6"/>
<proteinExistence type="predicted"/>
<evidence type="ECO:0000256" key="4">
    <source>
        <dbReference type="ARBA" id="ARBA00022927"/>
    </source>
</evidence>
<accession>A0A4P9WDM6</accession>
<evidence type="ECO:0000256" key="7">
    <source>
        <dbReference type="ARBA" id="ARBA00023242"/>
    </source>
</evidence>
<keyword evidence="3" id="KW-0509">mRNA transport</keyword>
<evidence type="ECO:0000256" key="5">
    <source>
        <dbReference type="ARBA" id="ARBA00023010"/>
    </source>
</evidence>
<keyword evidence="9" id="KW-1185">Reference proteome</keyword>
<sequence length="431" mass="46548">MYNVASDPKKPESVFYFFNPTLFVSGALPTAHRDRAAGFDGDRAEQEMVAFSFGSEEGRATSRHPGSSILYVLRTTARYSLVPAGPYHMLSGSKNHSHWSNAIDMVHLQGSSLGAIAVVYERGIVQICVDADVVEPRWNVWDEKEPSNITAQLPSMTVLERLDFACSQMTEGGEDGAGELSGSNLVILVVDKKYPATFYCYRESGVHSPNAGPALTKNETFASGRPDVEGETASQVVCKVKTMFQESNSSLVVGLSIFSDIFLDHGFVLLTSSMNLLGAVVPVPQPPPDCILAAAPGVPATEAPGTAEFAEPPQPLQAVEAPTEGSEGASAFLIQIFKAVRKDRARDLVPCSFVCSQWEPAASAVLWEHVYLPWDQEVLKFIESSHISARRLKDGVGRASIVGTLEICHSEVTASPEFLAVICRLQGLRAV</sequence>
<dbReference type="PANTHER" id="PTHR13257:SF0">
    <property type="entry name" value="NUCLEAR PORE COMPLEX PROTEIN NUP88"/>
    <property type="match status" value="1"/>
</dbReference>
<comment type="subcellular location">
    <subcellularLocation>
        <location evidence="1">Nucleus</location>
        <location evidence="1">Nuclear pore complex</location>
    </subcellularLocation>
</comment>
<evidence type="ECO:0000256" key="2">
    <source>
        <dbReference type="ARBA" id="ARBA00022448"/>
    </source>
</evidence>
<gene>
    <name evidence="8" type="ORF">BDK51DRAFT_31418</name>
</gene>
<dbReference type="GO" id="GO:0000055">
    <property type="term" value="P:ribosomal large subunit export from nucleus"/>
    <property type="evidence" value="ECO:0007669"/>
    <property type="project" value="InterPro"/>
</dbReference>
<evidence type="ECO:0000313" key="9">
    <source>
        <dbReference type="Proteomes" id="UP000269721"/>
    </source>
</evidence>
<evidence type="ECO:0000256" key="6">
    <source>
        <dbReference type="ARBA" id="ARBA00023132"/>
    </source>
</evidence>
<keyword evidence="7" id="KW-0539">Nucleus</keyword>
<organism evidence="8 9">
    <name type="scientific">Blyttiomyces helicus</name>
    <dbReference type="NCBI Taxonomy" id="388810"/>
    <lineage>
        <taxon>Eukaryota</taxon>
        <taxon>Fungi</taxon>
        <taxon>Fungi incertae sedis</taxon>
        <taxon>Chytridiomycota</taxon>
        <taxon>Chytridiomycota incertae sedis</taxon>
        <taxon>Chytridiomycetes</taxon>
        <taxon>Chytridiomycetes incertae sedis</taxon>
        <taxon>Blyttiomyces</taxon>
    </lineage>
</organism>
<dbReference type="GO" id="GO:0005643">
    <property type="term" value="C:nuclear pore"/>
    <property type="evidence" value="ECO:0007669"/>
    <property type="project" value="UniProtKB-SubCell"/>
</dbReference>
<reference evidence="9" key="1">
    <citation type="journal article" date="2018" name="Nat. Microbiol.">
        <title>Leveraging single-cell genomics to expand the fungal tree of life.</title>
        <authorList>
            <person name="Ahrendt S.R."/>
            <person name="Quandt C.A."/>
            <person name="Ciobanu D."/>
            <person name="Clum A."/>
            <person name="Salamov A."/>
            <person name="Andreopoulos B."/>
            <person name="Cheng J.F."/>
            <person name="Woyke T."/>
            <person name="Pelin A."/>
            <person name="Henrissat B."/>
            <person name="Reynolds N.K."/>
            <person name="Benny G.L."/>
            <person name="Smith M.E."/>
            <person name="James T.Y."/>
            <person name="Grigoriev I.V."/>
        </authorList>
    </citation>
    <scope>NUCLEOTIDE SEQUENCE [LARGE SCALE GENOMIC DNA]</scope>
</reference>
<evidence type="ECO:0000256" key="3">
    <source>
        <dbReference type="ARBA" id="ARBA00022816"/>
    </source>
</evidence>
<keyword evidence="2" id="KW-0813">Transport</keyword>
<keyword evidence="4" id="KW-0653">Protein transport</keyword>
<name>A0A4P9WDM6_9FUNG</name>
<dbReference type="PANTHER" id="PTHR13257">
    <property type="entry name" value="NUCLEOPORIN NUP84-RELATED"/>
    <property type="match status" value="1"/>
</dbReference>
<dbReference type="EMBL" id="KZ995371">
    <property type="protein sequence ID" value="RKO90809.1"/>
    <property type="molecule type" value="Genomic_DNA"/>
</dbReference>
<keyword evidence="6" id="KW-0906">Nuclear pore complex</keyword>
<dbReference type="Proteomes" id="UP000269721">
    <property type="component" value="Unassembled WGS sequence"/>
</dbReference>
<dbReference type="GO" id="GO:0006606">
    <property type="term" value="P:protein import into nucleus"/>
    <property type="evidence" value="ECO:0007669"/>
    <property type="project" value="TreeGrafter"/>
</dbReference>
<keyword evidence="5" id="KW-0811">Translocation</keyword>
<dbReference type="OrthoDB" id="341482at2759"/>